<gene>
    <name evidence="5" type="ORF">C8N46_11148</name>
</gene>
<proteinExistence type="inferred from homology"/>
<dbReference type="EMBL" id="QBKT01000011">
    <property type="protein sequence ID" value="PTX58979.1"/>
    <property type="molecule type" value="Genomic_DNA"/>
</dbReference>
<dbReference type="AlphaFoldDB" id="A0A2T6BSE9"/>
<comment type="similarity">
    <text evidence="1">Belongs to the ATP-dependent AMP-binding enzyme family.</text>
</comment>
<evidence type="ECO:0000313" key="6">
    <source>
        <dbReference type="Proteomes" id="UP000244090"/>
    </source>
</evidence>
<name>A0A2T6BSE9_9FLAO</name>
<evidence type="ECO:0000313" key="5">
    <source>
        <dbReference type="EMBL" id="PTX58979.1"/>
    </source>
</evidence>
<keyword evidence="6" id="KW-1185">Reference proteome</keyword>
<dbReference type="PANTHER" id="PTHR43201:SF5">
    <property type="entry name" value="MEDIUM-CHAIN ACYL-COA LIGASE ACSF2, MITOCHONDRIAL"/>
    <property type="match status" value="1"/>
</dbReference>
<accession>A0A2T6BSE9</accession>
<dbReference type="InterPro" id="IPR025110">
    <property type="entry name" value="AMP-bd_C"/>
</dbReference>
<dbReference type="SUPFAM" id="SSF56801">
    <property type="entry name" value="Acetyl-CoA synthetase-like"/>
    <property type="match status" value="1"/>
</dbReference>
<dbReference type="InterPro" id="IPR045851">
    <property type="entry name" value="AMP-bd_C_sf"/>
</dbReference>
<dbReference type="Gene3D" id="3.40.50.12780">
    <property type="entry name" value="N-terminal domain of ligase-like"/>
    <property type="match status" value="1"/>
</dbReference>
<dbReference type="Pfam" id="PF00501">
    <property type="entry name" value="AMP-binding"/>
    <property type="match status" value="1"/>
</dbReference>
<dbReference type="OrthoDB" id="9765680at2"/>
<keyword evidence="2 5" id="KW-0436">Ligase</keyword>
<organism evidence="5 6">
    <name type="scientific">Kordia periserrulae</name>
    <dbReference type="NCBI Taxonomy" id="701523"/>
    <lineage>
        <taxon>Bacteria</taxon>
        <taxon>Pseudomonadati</taxon>
        <taxon>Bacteroidota</taxon>
        <taxon>Flavobacteriia</taxon>
        <taxon>Flavobacteriales</taxon>
        <taxon>Flavobacteriaceae</taxon>
        <taxon>Kordia</taxon>
    </lineage>
</organism>
<dbReference type="GO" id="GO:0031956">
    <property type="term" value="F:medium-chain fatty acid-CoA ligase activity"/>
    <property type="evidence" value="ECO:0007669"/>
    <property type="project" value="TreeGrafter"/>
</dbReference>
<evidence type="ECO:0000256" key="2">
    <source>
        <dbReference type="ARBA" id="ARBA00022598"/>
    </source>
</evidence>
<feature type="domain" description="AMP-dependent synthetase/ligase" evidence="3">
    <location>
        <begin position="10"/>
        <end position="313"/>
    </location>
</feature>
<dbReference type="InterPro" id="IPR000873">
    <property type="entry name" value="AMP-dep_synth/lig_dom"/>
</dbReference>
<feature type="domain" description="AMP-binding enzyme C-terminal" evidence="4">
    <location>
        <begin position="363"/>
        <end position="430"/>
    </location>
</feature>
<dbReference type="RefSeq" id="WP_108116510.1">
    <property type="nucleotide sequence ID" value="NZ_QBKT01000011.1"/>
</dbReference>
<reference evidence="5 6" key="1">
    <citation type="submission" date="2018-04" db="EMBL/GenBank/DDBJ databases">
        <title>Genomic Encyclopedia of Archaeal and Bacterial Type Strains, Phase II (KMG-II): from individual species to whole genera.</title>
        <authorList>
            <person name="Goeker M."/>
        </authorList>
    </citation>
    <scope>NUCLEOTIDE SEQUENCE [LARGE SCALE GENOMIC DNA]</scope>
    <source>
        <strain evidence="5 6">DSM 25731</strain>
    </source>
</reference>
<evidence type="ECO:0000256" key="1">
    <source>
        <dbReference type="ARBA" id="ARBA00006432"/>
    </source>
</evidence>
<dbReference type="Gene3D" id="3.30.300.30">
    <property type="match status" value="1"/>
</dbReference>
<evidence type="ECO:0000259" key="4">
    <source>
        <dbReference type="Pfam" id="PF13193"/>
    </source>
</evidence>
<dbReference type="PANTHER" id="PTHR43201">
    <property type="entry name" value="ACYL-COA SYNTHETASE"/>
    <property type="match status" value="1"/>
</dbReference>
<evidence type="ECO:0000259" key="3">
    <source>
        <dbReference type="Pfam" id="PF00501"/>
    </source>
</evidence>
<dbReference type="Proteomes" id="UP000244090">
    <property type="component" value="Unassembled WGS sequence"/>
</dbReference>
<dbReference type="InterPro" id="IPR042099">
    <property type="entry name" value="ANL_N_sf"/>
</dbReference>
<comment type="caution">
    <text evidence="5">The sequence shown here is derived from an EMBL/GenBank/DDBJ whole genome shotgun (WGS) entry which is preliminary data.</text>
</comment>
<dbReference type="Pfam" id="PF13193">
    <property type="entry name" value="AMP-binding_C"/>
    <property type="match status" value="1"/>
</dbReference>
<protein>
    <submittedName>
        <fullName evidence="5">Acyl-CoA synthetase (AMP-forming)/AMP-acid ligase II</fullName>
    </submittedName>
</protein>
<dbReference type="GO" id="GO:0006631">
    <property type="term" value="P:fatty acid metabolic process"/>
    <property type="evidence" value="ECO:0007669"/>
    <property type="project" value="TreeGrafter"/>
</dbReference>
<sequence length="434" mass="49122">MQLETLLQNRNPNTVYIQTEKAAYTYSELSVFATAFQHAFLKDSKEIIALKIQDQALLAFCIWACIQQEQSFVLLPFQTTPTLEKTLLSKASCDLVITSNENHTEELSVAHLTSYRIKVQSEKTTNEHIPKVGFMSSGTTGTPKLIWNTFAQLETSLACIYKENLMPYCQQQQVLISPFLTHSYGFSAFLEYTMGNSTIFLPSEASFAGLFRLLAKKEIQSQITAIEGVPYFYKQLLVLQKKIHFSSLQHIGFGGDFVHDVLLQSLHKIYPNASFSVRYGISEIPSVIALNTFTTPTENSNSYQILPCYSVMIDEEIVVHSQDSQASIYTGDIGRINHNRLFIEGRKASFLKVKGYKVSPNFVENALISSEMVTEVNVFIKNDALVAEVIPLPNFDKMRLKIYLTNKLPSYAIPDVIKEVETMERTHTGKIRRQ</sequence>